<dbReference type="AlphaFoldDB" id="A0A9D4B5C0"/>
<proteinExistence type="predicted"/>
<comment type="caution">
    <text evidence="2">The sequence shown here is derived from an EMBL/GenBank/DDBJ whole genome shotgun (WGS) entry which is preliminary data.</text>
</comment>
<organism evidence="2 3">
    <name type="scientific">Mauremys mutica</name>
    <name type="common">yellowpond turtle</name>
    <dbReference type="NCBI Taxonomy" id="74926"/>
    <lineage>
        <taxon>Eukaryota</taxon>
        <taxon>Metazoa</taxon>
        <taxon>Chordata</taxon>
        <taxon>Craniata</taxon>
        <taxon>Vertebrata</taxon>
        <taxon>Euteleostomi</taxon>
        <taxon>Archelosauria</taxon>
        <taxon>Testudinata</taxon>
        <taxon>Testudines</taxon>
        <taxon>Cryptodira</taxon>
        <taxon>Durocryptodira</taxon>
        <taxon>Testudinoidea</taxon>
        <taxon>Geoemydidae</taxon>
        <taxon>Geoemydinae</taxon>
        <taxon>Mauremys</taxon>
    </lineage>
</organism>
<protein>
    <submittedName>
        <fullName evidence="2">Uncharacterized protein</fullName>
    </submittedName>
</protein>
<name>A0A9D4B5C0_9SAUR</name>
<feature type="compositionally biased region" description="Basic and acidic residues" evidence="1">
    <location>
        <begin position="76"/>
        <end position="91"/>
    </location>
</feature>
<evidence type="ECO:0000313" key="3">
    <source>
        <dbReference type="Proteomes" id="UP000827986"/>
    </source>
</evidence>
<dbReference type="Proteomes" id="UP000827986">
    <property type="component" value="Unassembled WGS sequence"/>
</dbReference>
<evidence type="ECO:0000313" key="2">
    <source>
        <dbReference type="EMBL" id="KAH1180840.1"/>
    </source>
</evidence>
<dbReference type="EMBL" id="JAHDVG010000469">
    <property type="protein sequence ID" value="KAH1180840.1"/>
    <property type="molecule type" value="Genomic_DNA"/>
</dbReference>
<feature type="region of interest" description="Disordered" evidence="1">
    <location>
        <begin position="72"/>
        <end position="104"/>
    </location>
</feature>
<reference evidence="2" key="1">
    <citation type="submission" date="2021-09" db="EMBL/GenBank/DDBJ databases">
        <title>The genome of Mauremys mutica provides insights into the evolution of semi-aquatic lifestyle.</title>
        <authorList>
            <person name="Gong S."/>
            <person name="Gao Y."/>
        </authorList>
    </citation>
    <scope>NUCLEOTIDE SEQUENCE</scope>
    <source>
        <strain evidence="2">MM-2020</strain>
        <tissue evidence="2">Muscle</tissue>
    </source>
</reference>
<evidence type="ECO:0000256" key="1">
    <source>
        <dbReference type="SAM" id="MobiDB-lite"/>
    </source>
</evidence>
<sequence>MEIVTRPPSCPEVCSVPGALAPPACLCPAPQLLGGAALHSDRLPLWEPGPPLNHRPLSPAFCRAPGLGSCLQRNQEPNRSKFKAGKERQENTNRGVGSVLIPSK</sequence>
<keyword evidence="3" id="KW-1185">Reference proteome</keyword>
<accession>A0A9D4B5C0</accession>
<gene>
    <name evidence="2" type="ORF">KIL84_001774</name>
</gene>